<dbReference type="CDD" id="cd00371">
    <property type="entry name" value="HMA"/>
    <property type="match status" value="1"/>
</dbReference>
<dbReference type="PROSITE" id="PS50846">
    <property type="entry name" value="HMA_2"/>
    <property type="match status" value="1"/>
</dbReference>
<dbReference type="SUPFAM" id="SSF55008">
    <property type="entry name" value="HMA, heavy metal-associated domain"/>
    <property type="match status" value="1"/>
</dbReference>
<evidence type="ECO:0000259" key="2">
    <source>
        <dbReference type="PROSITE" id="PS50846"/>
    </source>
</evidence>
<comment type="caution">
    <text evidence="3">The sequence shown here is derived from an EMBL/GenBank/DDBJ whole genome shotgun (WGS) entry which is preliminary data.</text>
</comment>
<name>A0A9D2EI20_9MICO</name>
<dbReference type="PROSITE" id="PS01047">
    <property type="entry name" value="HMA_1"/>
    <property type="match status" value="1"/>
</dbReference>
<feature type="domain" description="HMA" evidence="2">
    <location>
        <begin position="8"/>
        <end position="74"/>
    </location>
</feature>
<dbReference type="InterPro" id="IPR006121">
    <property type="entry name" value="HMA_dom"/>
</dbReference>
<dbReference type="InterPro" id="IPR017969">
    <property type="entry name" value="Heavy-metal-associated_CS"/>
</dbReference>
<protein>
    <submittedName>
        <fullName evidence="3">Heavy-metal-associated domain-containing protein</fullName>
    </submittedName>
</protein>
<organism evidence="3 4">
    <name type="scientific">Candidatus Ruania gallistercoris</name>
    <dbReference type="NCBI Taxonomy" id="2838746"/>
    <lineage>
        <taxon>Bacteria</taxon>
        <taxon>Bacillati</taxon>
        <taxon>Actinomycetota</taxon>
        <taxon>Actinomycetes</taxon>
        <taxon>Micrococcales</taxon>
        <taxon>Ruaniaceae</taxon>
        <taxon>Ruania</taxon>
    </lineage>
</organism>
<dbReference type="GO" id="GO:0046872">
    <property type="term" value="F:metal ion binding"/>
    <property type="evidence" value="ECO:0007669"/>
    <property type="project" value="UniProtKB-KW"/>
</dbReference>
<dbReference type="Pfam" id="PF00403">
    <property type="entry name" value="HMA"/>
    <property type="match status" value="1"/>
</dbReference>
<evidence type="ECO:0000313" key="4">
    <source>
        <dbReference type="Proteomes" id="UP000824037"/>
    </source>
</evidence>
<accession>A0A9D2EI20</accession>
<dbReference type="Gene3D" id="3.30.70.100">
    <property type="match status" value="1"/>
</dbReference>
<evidence type="ECO:0000256" key="1">
    <source>
        <dbReference type="ARBA" id="ARBA00022723"/>
    </source>
</evidence>
<dbReference type="EMBL" id="DXBY01000292">
    <property type="protein sequence ID" value="HIZ37466.1"/>
    <property type="molecule type" value="Genomic_DNA"/>
</dbReference>
<dbReference type="Proteomes" id="UP000824037">
    <property type="component" value="Unassembled WGS sequence"/>
</dbReference>
<reference evidence="3" key="2">
    <citation type="submission" date="2021-04" db="EMBL/GenBank/DDBJ databases">
        <authorList>
            <person name="Gilroy R."/>
        </authorList>
    </citation>
    <scope>NUCLEOTIDE SEQUENCE</scope>
    <source>
        <strain evidence="3">ChiGjej4B4-7305</strain>
    </source>
</reference>
<dbReference type="InterPro" id="IPR036163">
    <property type="entry name" value="HMA_dom_sf"/>
</dbReference>
<reference evidence="3" key="1">
    <citation type="journal article" date="2021" name="PeerJ">
        <title>Extensive microbial diversity within the chicken gut microbiome revealed by metagenomics and culture.</title>
        <authorList>
            <person name="Gilroy R."/>
            <person name="Ravi A."/>
            <person name="Getino M."/>
            <person name="Pursley I."/>
            <person name="Horton D.L."/>
            <person name="Alikhan N.F."/>
            <person name="Baker D."/>
            <person name="Gharbi K."/>
            <person name="Hall N."/>
            <person name="Watson M."/>
            <person name="Adriaenssens E.M."/>
            <person name="Foster-Nyarko E."/>
            <person name="Jarju S."/>
            <person name="Secka A."/>
            <person name="Antonio M."/>
            <person name="Oren A."/>
            <person name="Chaudhuri R.R."/>
            <person name="La Ragione R."/>
            <person name="Hildebrand F."/>
            <person name="Pallen M.J."/>
        </authorList>
    </citation>
    <scope>NUCLEOTIDE SEQUENCE</scope>
    <source>
        <strain evidence="3">ChiGjej4B4-7305</strain>
    </source>
</reference>
<dbReference type="AlphaFoldDB" id="A0A9D2EI20"/>
<proteinExistence type="predicted"/>
<evidence type="ECO:0000313" key="3">
    <source>
        <dbReference type="EMBL" id="HIZ37466.1"/>
    </source>
</evidence>
<sequence>MSVMAQAAHPQLRLGELFCPSCATDINRHLKRLPGVPAVHIDLHSHRVDVDYDPRRLDVEDILVTVGGAGVTASVISEDR</sequence>
<gene>
    <name evidence="3" type="ORF">H9815_16945</name>
</gene>
<keyword evidence="1" id="KW-0479">Metal-binding</keyword>